<accession>A0A819T4H5</accession>
<reference evidence="2" key="1">
    <citation type="submission" date="2021-02" db="EMBL/GenBank/DDBJ databases">
        <authorList>
            <person name="Nowell W R."/>
        </authorList>
    </citation>
    <scope>NUCLEOTIDE SEQUENCE</scope>
</reference>
<keyword evidence="1" id="KW-0472">Membrane</keyword>
<comment type="caution">
    <text evidence="2">The sequence shown here is derived from an EMBL/GenBank/DDBJ whole genome shotgun (WGS) entry which is preliminary data.</text>
</comment>
<proteinExistence type="predicted"/>
<keyword evidence="3" id="KW-1185">Reference proteome</keyword>
<organism evidence="2 3">
    <name type="scientific">Rotaria magnacalcarata</name>
    <dbReference type="NCBI Taxonomy" id="392030"/>
    <lineage>
        <taxon>Eukaryota</taxon>
        <taxon>Metazoa</taxon>
        <taxon>Spiralia</taxon>
        <taxon>Gnathifera</taxon>
        <taxon>Rotifera</taxon>
        <taxon>Eurotatoria</taxon>
        <taxon>Bdelloidea</taxon>
        <taxon>Philodinida</taxon>
        <taxon>Philodinidae</taxon>
        <taxon>Rotaria</taxon>
    </lineage>
</organism>
<dbReference type="EMBL" id="CAJOBG010003816">
    <property type="protein sequence ID" value="CAF4082049.1"/>
    <property type="molecule type" value="Genomic_DNA"/>
</dbReference>
<evidence type="ECO:0000256" key="1">
    <source>
        <dbReference type="SAM" id="Phobius"/>
    </source>
</evidence>
<sequence>MPTFTLSTTSGIAGDLRSAQPEASPNGIVTSLALVHSAPSYASTRVSEETTDSVQISTDHSLRKEQNNVNTLVQENVSSIYNASTTSNFIMNTTTIKSLVTTNPNIQGRVVTTSYASTSSSSDSSLSAGAIVGIIFAIIFVLCCCGCCGAGAKSGHWETREVFVTH</sequence>
<gene>
    <name evidence="2" type="ORF">OVN521_LOCUS19830</name>
</gene>
<protein>
    <submittedName>
        <fullName evidence="2">Uncharacterized protein</fullName>
    </submittedName>
</protein>
<feature type="transmembrane region" description="Helical" evidence="1">
    <location>
        <begin position="126"/>
        <end position="150"/>
    </location>
</feature>
<keyword evidence="1" id="KW-1133">Transmembrane helix</keyword>
<evidence type="ECO:0000313" key="2">
    <source>
        <dbReference type="EMBL" id="CAF4082049.1"/>
    </source>
</evidence>
<name>A0A819T4H5_9BILA</name>
<dbReference type="AlphaFoldDB" id="A0A819T4H5"/>
<keyword evidence="1" id="KW-0812">Transmembrane</keyword>
<dbReference type="Proteomes" id="UP000663866">
    <property type="component" value="Unassembled WGS sequence"/>
</dbReference>
<evidence type="ECO:0000313" key="3">
    <source>
        <dbReference type="Proteomes" id="UP000663866"/>
    </source>
</evidence>